<proteinExistence type="predicted"/>
<name>A0A8X6XLK7_9ARAC</name>
<comment type="caution">
    <text evidence="2">The sequence shown here is derived from an EMBL/GenBank/DDBJ whole genome shotgun (WGS) entry which is preliminary data.</text>
</comment>
<evidence type="ECO:0000313" key="2">
    <source>
        <dbReference type="EMBL" id="GFY53876.1"/>
    </source>
</evidence>
<gene>
    <name evidence="2" type="ORF">TNIN_19301</name>
</gene>
<dbReference type="Proteomes" id="UP000886998">
    <property type="component" value="Unassembled WGS sequence"/>
</dbReference>
<dbReference type="EMBL" id="BMAV01009531">
    <property type="protein sequence ID" value="GFY53876.1"/>
    <property type="molecule type" value="Genomic_DNA"/>
</dbReference>
<sequence>MFARILRFYFFGRRLEASDLPVDPDEALSDTSYMRILAFQAPEDDSTDQESEEDGTEPENDDFFLICLRLIFVVSTWMYEDAEF</sequence>
<reference evidence="2" key="1">
    <citation type="submission" date="2020-08" db="EMBL/GenBank/DDBJ databases">
        <title>Multicomponent nature underlies the extraordinary mechanical properties of spider dragline silk.</title>
        <authorList>
            <person name="Kono N."/>
            <person name="Nakamura H."/>
            <person name="Mori M."/>
            <person name="Yoshida Y."/>
            <person name="Ohtoshi R."/>
            <person name="Malay A.D."/>
            <person name="Moran D.A.P."/>
            <person name="Tomita M."/>
            <person name="Numata K."/>
            <person name="Arakawa K."/>
        </authorList>
    </citation>
    <scope>NUCLEOTIDE SEQUENCE</scope>
</reference>
<feature type="compositionally biased region" description="Acidic residues" evidence="1">
    <location>
        <begin position="42"/>
        <end position="60"/>
    </location>
</feature>
<evidence type="ECO:0000256" key="1">
    <source>
        <dbReference type="SAM" id="MobiDB-lite"/>
    </source>
</evidence>
<feature type="region of interest" description="Disordered" evidence="1">
    <location>
        <begin position="41"/>
        <end position="60"/>
    </location>
</feature>
<evidence type="ECO:0000313" key="3">
    <source>
        <dbReference type="Proteomes" id="UP000886998"/>
    </source>
</evidence>
<accession>A0A8X6XLK7</accession>
<protein>
    <submittedName>
        <fullName evidence="2">Uncharacterized protein</fullName>
    </submittedName>
</protein>
<organism evidence="2 3">
    <name type="scientific">Trichonephila inaurata madagascariensis</name>
    <dbReference type="NCBI Taxonomy" id="2747483"/>
    <lineage>
        <taxon>Eukaryota</taxon>
        <taxon>Metazoa</taxon>
        <taxon>Ecdysozoa</taxon>
        <taxon>Arthropoda</taxon>
        <taxon>Chelicerata</taxon>
        <taxon>Arachnida</taxon>
        <taxon>Araneae</taxon>
        <taxon>Araneomorphae</taxon>
        <taxon>Entelegynae</taxon>
        <taxon>Araneoidea</taxon>
        <taxon>Nephilidae</taxon>
        <taxon>Trichonephila</taxon>
        <taxon>Trichonephila inaurata</taxon>
    </lineage>
</organism>
<keyword evidence="3" id="KW-1185">Reference proteome</keyword>
<dbReference type="AlphaFoldDB" id="A0A8X6XLK7"/>